<dbReference type="EMBL" id="LSSK01000025">
    <property type="protein sequence ID" value="OMH85994.1"/>
    <property type="molecule type" value="Genomic_DNA"/>
</dbReference>
<gene>
    <name evidence="1" type="ORF">AX774_g458</name>
</gene>
<name>A0A1R1PYG8_ZANCU</name>
<protein>
    <submittedName>
        <fullName evidence="1">Uncharacterized protein</fullName>
    </submittedName>
</protein>
<keyword evidence="2" id="KW-1185">Reference proteome</keyword>
<sequence>MSPPHLCWPSHDHAPVETLVPLCTLSCTQPVATLGKSESSAARLACFPSLPTIPIPTCADTIMLTSFPPSPIAAIRPPPSLCSFNISTTLAFWPGLSCLGFVLLLPNSGHQSPSNPQFLQPGFCF</sequence>
<evidence type="ECO:0000313" key="2">
    <source>
        <dbReference type="Proteomes" id="UP000188320"/>
    </source>
</evidence>
<proteinExistence type="predicted"/>
<reference evidence="2" key="1">
    <citation type="submission" date="2017-01" db="EMBL/GenBank/DDBJ databases">
        <authorList>
            <person name="Wang Y."/>
            <person name="White M."/>
            <person name="Kvist S."/>
            <person name="Moncalvo J.-M."/>
        </authorList>
    </citation>
    <scope>NUCLEOTIDE SEQUENCE [LARGE SCALE GENOMIC DNA]</scope>
    <source>
        <strain evidence="2">COL-18-3</strain>
    </source>
</reference>
<accession>A0A1R1PYG8</accession>
<comment type="caution">
    <text evidence="1">The sequence shown here is derived from an EMBL/GenBank/DDBJ whole genome shotgun (WGS) entry which is preliminary data.</text>
</comment>
<dbReference type="Proteomes" id="UP000188320">
    <property type="component" value="Unassembled WGS sequence"/>
</dbReference>
<organism evidence="1 2">
    <name type="scientific">Zancudomyces culisetae</name>
    <name type="common">Gut fungus</name>
    <name type="synonym">Smittium culisetae</name>
    <dbReference type="NCBI Taxonomy" id="1213189"/>
    <lineage>
        <taxon>Eukaryota</taxon>
        <taxon>Fungi</taxon>
        <taxon>Fungi incertae sedis</taxon>
        <taxon>Zoopagomycota</taxon>
        <taxon>Kickxellomycotina</taxon>
        <taxon>Harpellomycetes</taxon>
        <taxon>Harpellales</taxon>
        <taxon>Legeriomycetaceae</taxon>
        <taxon>Zancudomyces</taxon>
    </lineage>
</organism>
<dbReference type="AlphaFoldDB" id="A0A1R1PYG8"/>
<evidence type="ECO:0000313" key="1">
    <source>
        <dbReference type="EMBL" id="OMH85994.1"/>
    </source>
</evidence>